<dbReference type="Proteomes" id="UP000646827">
    <property type="component" value="Unassembled WGS sequence"/>
</dbReference>
<evidence type="ECO:0000256" key="5">
    <source>
        <dbReference type="PROSITE-ProRule" id="PRU00555"/>
    </source>
</evidence>
<evidence type="ECO:0000256" key="4">
    <source>
        <dbReference type="ARBA" id="ARBA00023098"/>
    </source>
</evidence>
<dbReference type="GO" id="GO:0005829">
    <property type="term" value="C:cytosol"/>
    <property type="evidence" value="ECO:0007669"/>
    <property type="project" value="TreeGrafter"/>
</dbReference>
<dbReference type="SMART" id="SM00022">
    <property type="entry name" value="PLAc"/>
    <property type="match status" value="1"/>
</dbReference>
<dbReference type="EMBL" id="JAEPRB010000156">
    <property type="protein sequence ID" value="KAG2219995.1"/>
    <property type="molecule type" value="Genomic_DNA"/>
</dbReference>
<sequence length="729" mass="83432">MTWRYCWQKLTLISSCSTVSLVFLITTKTVLTEQQQQQHPNNSKRIIQSIDRPFFFSPPSWILSCATLAEQQEEQNKNKKNGDSFSFTSVDDLISRVFNTTNDISTIKVPNRKDFEETVVKLYPKLAGQLDSMREGYAKFWDFLTMDEFRHMVEMAEKETKDIKYHPEVGMDAIVRYGSGVLCDQELTFIKARKMKQKEAFAKFIGVSVNEVELQDIPIVGIAASGGGMRAMLGISAYMKAMQDTGVLDLVMYAASVSGSCWALAQYYSPLTNARFDVLVEHLKSHAHTHIANANTIIDILKASPQNSKYLMQGAIERYHQRNGDLSLVDVWGLLLGGTLLTRRIRASKEDIEQKKSIETEEETGLKVKPILIDPNTTKLSKQTRYFQDGSLPMPIYCVVRIDEEDDGHDTDIYEWFEFTPFEMGTEEIDAWIPIWAFGRKFDQGKNTEKLPEQALAIMMGVFGSAFTASLAHFYKEIRSFMPAKALEKADEVIVQFKDTMSGYYPISPADFPNPFYRLPTRRSHAHDPIDEKEEEVDLLVNSPNLALADAGLDNNIPFYPLLRQGRDTDVILAIDLSADIQTSTHFDRAEGYVQRRGIDGWPKGAGWPKNEKETTLGTCTVFPSEAYYEERHDNHYHQDTNKKPVTVIYFPLINNPNYDATFDPQTAEFCSTWNFVYSSAQTMKLTGLAERNWNDNIDQVRHVLRQIWQRKRNLRLRKENNENILRIA</sequence>
<keyword evidence="9" id="KW-1185">Reference proteome</keyword>
<dbReference type="OrthoDB" id="6121437at2759"/>
<evidence type="ECO:0000313" key="8">
    <source>
        <dbReference type="EMBL" id="KAG2219995.1"/>
    </source>
</evidence>
<dbReference type="GO" id="GO:0004623">
    <property type="term" value="F:phospholipase A2 activity"/>
    <property type="evidence" value="ECO:0007669"/>
    <property type="project" value="TreeGrafter"/>
</dbReference>
<protein>
    <recommendedName>
        <fullName evidence="6">Lysophospholipase</fullName>
        <ecNumber evidence="6">3.1.1.5</ecNumber>
    </recommendedName>
</protein>
<dbReference type="GO" id="GO:0004622">
    <property type="term" value="F:phosphatidylcholine lysophospholipase activity"/>
    <property type="evidence" value="ECO:0007669"/>
    <property type="project" value="UniProtKB-EC"/>
</dbReference>
<accession>A0A8H7VGU8</accession>
<gene>
    <name evidence="8" type="ORF">INT45_001894</name>
</gene>
<dbReference type="PROSITE" id="PS51210">
    <property type="entry name" value="PLA2C"/>
    <property type="match status" value="1"/>
</dbReference>
<proteinExistence type="inferred from homology"/>
<evidence type="ECO:0000313" key="9">
    <source>
        <dbReference type="Proteomes" id="UP000646827"/>
    </source>
</evidence>
<dbReference type="GO" id="GO:0046475">
    <property type="term" value="P:glycerophospholipid catabolic process"/>
    <property type="evidence" value="ECO:0007669"/>
    <property type="project" value="TreeGrafter"/>
</dbReference>
<organism evidence="8 9">
    <name type="scientific">Circinella minor</name>
    <dbReference type="NCBI Taxonomy" id="1195481"/>
    <lineage>
        <taxon>Eukaryota</taxon>
        <taxon>Fungi</taxon>
        <taxon>Fungi incertae sedis</taxon>
        <taxon>Mucoromycota</taxon>
        <taxon>Mucoromycotina</taxon>
        <taxon>Mucoromycetes</taxon>
        <taxon>Mucorales</taxon>
        <taxon>Lichtheimiaceae</taxon>
        <taxon>Circinella</taxon>
    </lineage>
</organism>
<evidence type="ECO:0000259" key="7">
    <source>
        <dbReference type="PROSITE" id="PS51210"/>
    </source>
</evidence>
<keyword evidence="2 5" id="KW-0378">Hydrolase</keyword>
<dbReference type="AlphaFoldDB" id="A0A8H7VGU8"/>
<comment type="caution">
    <text evidence="8">The sequence shown here is derived from an EMBL/GenBank/DDBJ whole genome shotgun (WGS) entry which is preliminary data.</text>
</comment>
<feature type="domain" description="PLA2c" evidence="7">
    <location>
        <begin position="168"/>
        <end position="729"/>
    </location>
</feature>
<reference evidence="8 9" key="1">
    <citation type="submission" date="2020-12" db="EMBL/GenBank/DDBJ databases">
        <title>Metabolic potential, ecology and presence of endohyphal bacteria is reflected in genomic diversity of Mucoromycotina.</title>
        <authorList>
            <person name="Muszewska A."/>
            <person name="Okrasinska A."/>
            <person name="Steczkiewicz K."/>
            <person name="Drgas O."/>
            <person name="Orlowska M."/>
            <person name="Perlinska-Lenart U."/>
            <person name="Aleksandrzak-Piekarczyk T."/>
            <person name="Szatraj K."/>
            <person name="Zielenkiewicz U."/>
            <person name="Pilsyk S."/>
            <person name="Malc E."/>
            <person name="Mieczkowski P."/>
            <person name="Kruszewska J.S."/>
            <person name="Biernat P."/>
            <person name="Pawlowska J."/>
        </authorList>
    </citation>
    <scope>NUCLEOTIDE SEQUENCE [LARGE SCALE GENOMIC DNA]</scope>
    <source>
        <strain evidence="8 9">CBS 142.35</strain>
    </source>
</reference>
<dbReference type="EC" id="3.1.1.5" evidence="6"/>
<keyword evidence="4 5" id="KW-0443">Lipid metabolism</keyword>
<dbReference type="InterPro" id="IPR002642">
    <property type="entry name" value="LysoPLipase_cat_dom"/>
</dbReference>
<evidence type="ECO:0000256" key="2">
    <source>
        <dbReference type="ARBA" id="ARBA00022801"/>
    </source>
</evidence>
<dbReference type="InterPro" id="IPR016035">
    <property type="entry name" value="Acyl_Trfase/lysoPLipase"/>
</dbReference>
<dbReference type="SUPFAM" id="SSF52151">
    <property type="entry name" value="FabD/lysophospholipase-like"/>
    <property type="match status" value="1"/>
</dbReference>
<evidence type="ECO:0000256" key="1">
    <source>
        <dbReference type="ARBA" id="ARBA00008780"/>
    </source>
</evidence>
<dbReference type="Gene3D" id="3.40.1090.10">
    <property type="entry name" value="Cytosolic phospholipase A2 catalytic domain"/>
    <property type="match status" value="1"/>
</dbReference>
<comment type="similarity">
    <text evidence="1 6">Belongs to the lysophospholipase family.</text>
</comment>
<dbReference type="PANTHER" id="PTHR10728">
    <property type="entry name" value="CYTOSOLIC PHOSPHOLIPASE A2"/>
    <property type="match status" value="1"/>
</dbReference>
<evidence type="ECO:0000256" key="3">
    <source>
        <dbReference type="ARBA" id="ARBA00022963"/>
    </source>
</evidence>
<keyword evidence="3 5" id="KW-0442">Lipid degradation</keyword>
<dbReference type="Pfam" id="PF01735">
    <property type="entry name" value="PLA2_B"/>
    <property type="match status" value="2"/>
</dbReference>
<comment type="catalytic activity">
    <reaction evidence="6">
        <text>a 1-acyl-sn-glycero-3-phosphocholine + H2O = sn-glycerol 3-phosphocholine + a fatty acid + H(+)</text>
        <dbReference type="Rhea" id="RHEA:15177"/>
        <dbReference type="ChEBI" id="CHEBI:15377"/>
        <dbReference type="ChEBI" id="CHEBI:15378"/>
        <dbReference type="ChEBI" id="CHEBI:16870"/>
        <dbReference type="ChEBI" id="CHEBI:28868"/>
        <dbReference type="ChEBI" id="CHEBI:58168"/>
        <dbReference type="EC" id="3.1.1.5"/>
    </reaction>
</comment>
<name>A0A8H7VGU8_9FUNG</name>
<dbReference type="PANTHER" id="PTHR10728:SF40">
    <property type="entry name" value="PATATIN FAMILY PROTEIN"/>
    <property type="match status" value="1"/>
</dbReference>
<evidence type="ECO:0000256" key="6">
    <source>
        <dbReference type="RuleBase" id="RU362103"/>
    </source>
</evidence>